<accession>A0A4R0MUG2</accession>
<comment type="caution">
    <text evidence="1">The sequence shown here is derived from an EMBL/GenBank/DDBJ whole genome shotgun (WGS) entry which is preliminary data.</text>
</comment>
<evidence type="ECO:0000313" key="2">
    <source>
        <dbReference type="Proteomes" id="UP000292884"/>
    </source>
</evidence>
<gene>
    <name evidence="1" type="ORF">EZ428_17740</name>
</gene>
<dbReference type="EMBL" id="SJSK01000004">
    <property type="protein sequence ID" value="TCC89534.1"/>
    <property type="molecule type" value="Genomic_DNA"/>
</dbReference>
<organism evidence="1 2">
    <name type="scientific">Pedobacter frigiditerrae</name>
    <dbReference type="NCBI Taxonomy" id="2530452"/>
    <lineage>
        <taxon>Bacteria</taxon>
        <taxon>Pseudomonadati</taxon>
        <taxon>Bacteroidota</taxon>
        <taxon>Sphingobacteriia</taxon>
        <taxon>Sphingobacteriales</taxon>
        <taxon>Sphingobacteriaceae</taxon>
        <taxon>Pedobacter</taxon>
    </lineage>
</organism>
<keyword evidence="2" id="KW-1185">Reference proteome</keyword>
<protein>
    <submittedName>
        <fullName evidence="1">Uncharacterized protein</fullName>
    </submittedName>
</protein>
<proteinExistence type="predicted"/>
<reference evidence="1 2" key="1">
    <citation type="submission" date="2019-02" db="EMBL/GenBank/DDBJ databases">
        <title>Pedobacter sp. RP-1-13 sp. nov., isolated from Arctic soil.</title>
        <authorList>
            <person name="Dahal R.H."/>
        </authorList>
    </citation>
    <scope>NUCLEOTIDE SEQUENCE [LARGE SCALE GENOMIC DNA]</scope>
    <source>
        <strain evidence="1 2">RP-1-13</strain>
    </source>
</reference>
<evidence type="ECO:0000313" key="1">
    <source>
        <dbReference type="EMBL" id="TCC89534.1"/>
    </source>
</evidence>
<dbReference type="RefSeq" id="WP_131554521.1">
    <property type="nucleotide sequence ID" value="NZ_SJSK01000004.1"/>
</dbReference>
<sequence>MKSLITFCFFLCICCGCQKKEKQFLLRLSYSKGDVFDIIYHSYAIADDDKYKEVLTNSEIKMKFTVDSLIGDSAYLFSSKILYIKMRNVGRFGEMMYLSRDKIHSRMSNAEKELHLDLDPLLDSTFTIMINKQGEILKSFMYKSGKPAGLLIDYENCQIPFPKDSISIGKEWENERIIPVTTGKRKSIFHINRVQNSKIEIGVEGYLNIYPKSNIKNKFSGLYVIDSVNNKLKSAELYTEINLFLKGKGKNTLVIKSRNVIDK</sequence>
<dbReference type="Proteomes" id="UP000292884">
    <property type="component" value="Unassembled WGS sequence"/>
</dbReference>
<dbReference type="AlphaFoldDB" id="A0A4R0MUG2"/>
<dbReference type="OrthoDB" id="1199105at2"/>
<name>A0A4R0MUG2_9SPHI</name>